<dbReference type="EMBL" id="DVLU01000025">
    <property type="protein sequence ID" value="HIT84837.1"/>
    <property type="molecule type" value="Genomic_DNA"/>
</dbReference>
<accession>A0A9D1H379</accession>
<evidence type="ECO:0000256" key="1">
    <source>
        <dbReference type="SAM" id="SignalP"/>
    </source>
</evidence>
<feature type="signal peptide" evidence="1">
    <location>
        <begin position="1"/>
        <end position="24"/>
    </location>
</feature>
<keyword evidence="1" id="KW-0732">Signal</keyword>
<dbReference type="InterPro" id="IPR011050">
    <property type="entry name" value="Pectin_lyase_fold/virulence"/>
</dbReference>
<gene>
    <name evidence="2" type="ORF">IAA60_02900</name>
</gene>
<feature type="chain" id="PRO_5038541478" evidence="1">
    <location>
        <begin position="25"/>
        <end position="495"/>
    </location>
</feature>
<name>A0A9D1H379_9FIRM</name>
<evidence type="ECO:0000313" key="2">
    <source>
        <dbReference type="EMBL" id="HIT84837.1"/>
    </source>
</evidence>
<reference evidence="2" key="1">
    <citation type="submission" date="2020-10" db="EMBL/GenBank/DDBJ databases">
        <authorList>
            <person name="Gilroy R."/>
        </authorList>
    </citation>
    <scope>NUCLEOTIDE SEQUENCE</scope>
    <source>
        <strain evidence="2">CHK181-108</strain>
    </source>
</reference>
<dbReference type="Proteomes" id="UP000824165">
    <property type="component" value="Unassembled WGS sequence"/>
</dbReference>
<organism evidence="2 3">
    <name type="scientific">Candidatus Ornithomonoglobus intestinigallinarum</name>
    <dbReference type="NCBI Taxonomy" id="2840894"/>
    <lineage>
        <taxon>Bacteria</taxon>
        <taxon>Bacillati</taxon>
        <taxon>Bacillota</taxon>
        <taxon>Clostridia</taxon>
        <taxon>Candidatus Ornithomonoglobus</taxon>
    </lineage>
</organism>
<comment type="caution">
    <text evidence="2">The sequence shown here is derived from an EMBL/GenBank/DDBJ whole genome shotgun (WGS) entry which is preliminary data.</text>
</comment>
<dbReference type="SUPFAM" id="SSF51126">
    <property type="entry name" value="Pectin lyase-like"/>
    <property type="match status" value="1"/>
</dbReference>
<protein>
    <submittedName>
        <fullName evidence="2">Uncharacterized protein</fullName>
    </submittedName>
</protein>
<evidence type="ECO:0000313" key="3">
    <source>
        <dbReference type="Proteomes" id="UP000824165"/>
    </source>
</evidence>
<reference evidence="2" key="2">
    <citation type="journal article" date="2021" name="PeerJ">
        <title>Extensive microbial diversity within the chicken gut microbiome revealed by metagenomics and culture.</title>
        <authorList>
            <person name="Gilroy R."/>
            <person name="Ravi A."/>
            <person name="Getino M."/>
            <person name="Pursley I."/>
            <person name="Horton D.L."/>
            <person name="Alikhan N.F."/>
            <person name="Baker D."/>
            <person name="Gharbi K."/>
            <person name="Hall N."/>
            <person name="Watson M."/>
            <person name="Adriaenssens E.M."/>
            <person name="Foster-Nyarko E."/>
            <person name="Jarju S."/>
            <person name="Secka A."/>
            <person name="Antonio M."/>
            <person name="Oren A."/>
            <person name="Chaudhuri R.R."/>
            <person name="La Ragione R."/>
            <person name="Hildebrand F."/>
            <person name="Pallen M.J."/>
        </authorList>
    </citation>
    <scope>NUCLEOTIDE SEQUENCE</scope>
    <source>
        <strain evidence="2">CHK181-108</strain>
    </source>
</reference>
<sequence length="495" mass="52177">MKAKRLLASALALSMAFGAMSALAVTANAAGTTATITAIKADGTQTPCTDLGSAISTAGNGGTVEIGEGVVAISPNAGYSTSASVTIKGQGIGKTTIKPANVNDYISPLQNSEKSSSEYYNAKHLLEITASSFKLEDLTLDGTGVTGQREEESFLGITVKKAIDFVPLRLTGPTSGAEITLNKVAIKRTTGDTKGCIQIGTSSGSNSANVTASGLYITCNNGESNYADIEVCKNSSLTITEQGGFNGVIASRSAGSVTIPKADGYYSASIGLLNTYTFYTTIPYLLNCYENNTDRIAEYVELINKLEDDDTKILEKMASDLENTSLQLYGMNCNEQRELAQEFVDAINAIESMEGVSVTVDTTSLEEKLQQADWHTWGDVVEGIKECSVCHATEQVAPEPEVTTSTATVGEGTEDYDNTFATGFVTTIPSGAEVTSIQWEVTSPANDNTTKKTQVFDDLNLSNIDSELKLGLIINGLNDETATATAIINPAEVAE</sequence>
<proteinExistence type="predicted"/>
<dbReference type="AlphaFoldDB" id="A0A9D1H379"/>